<evidence type="ECO:0000313" key="3">
    <source>
        <dbReference type="Proteomes" id="UP001560019"/>
    </source>
</evidence>
<organism evidence="2 3">
    <name type="scientific">Rhodovulum iodosum</name>
    <dbReference type="NCBI Taxonomy" id="68291"/>
    <lineage>
        <taxon>Bacteria</taxon>
        <taxon>Pseudomonadati</taxon>
        <taxon>Pseudomonadota</taxon>
        <taxon>Alphaproteobacteria</taxon>
        <taxon>Rhodobacterales</taxon>
        <taxon>Paracoccaceae</taxon>
        <taxon>Rhodovulum</taxon>
    </lineage>
</organism>
<keyword evidence="3" id="KW-1185">Reference proteome</keyword>
<proteinExistence type="predicted"/>
<evidence type="ECO:0000313" key="2">
    <source>
        <dbReference type="EMBL" id="MEX5728694.1"/>
    </source>
</evidence>
<accession>A0ABV3XU34</accession>
<reference evidence="2 3" key="1">
    <citation type="submission" date="2024-06" db="EMBL/GenBank/DDBJ databases">
        <title>Genome of Rhodovulum iodosum, a marine photoferrotroph.</title>
        <authorList>
            <person name="Bianchini G."/>
            <person name="Nikeleit V."/>
            <person name="Kappler A."/>
            <person name="Bryce C."/>
            <person name="Sanchez-Baracaldo P."/>
        </authorList>
    </citation>
    <scope>NUCLEOTIDE SEQUENCE [LARGE SCALE GENOMIC DNA]</scope>
    <source>
        <strain evidence="2 3">UT/N1</strain>
    </source>
</reference>
<feature type="region of interest" description="Disordered" evidence="1">
    <location>
        <begin position="30"/>
        <end position="51"/>
    </location>
</feature>
<dbReference type="RefSeq" id="WP_170168841.1">
    <property type="nucleotide sequence ID" value="NZ_JBEHHI010000002.1"/>
</dbReference>
<comment type="caution">
    <text evidence="2">The sequence shown here is derived from an EMBL/GenBank/DDBJ whole genome shotgun (WGS) entry which is preliminary data.</text>
</comment>
<evidence type="ECO:0000256" key="1">
    <source>
        <dbReference type="SAM" id="MobiDB-lite"/>
    </source>
</evidence>
<dbReference type="Proteomes" id="UP001560019">
    <property type="component" value="Unassembled WGS sequence"/>
</dbReference>
<name>A0ABV3XU34_9RHOB</name>
<gene>
    <name evidence="2" type="ORF">Ga0609869_002047</name>
</gene>
<sequence length="51" mass="5444">MKFDVRHYGDFAWIATLSDASVPKPVTGLSGMVTGTDQSQVDIGEETAARS</sequence>
<protein>
    <submittedName>
        <fullName evidence="2">Uncharacterized protein</fullName>
    </submittedName>
</protein>
<dbReference type="EMBL" id="JBEHHI010000002">
    <property type="protein sequence ID" value="MEX5728694.1"/>
    <property type="molecule type" value="Genomic_DNA"/>
</dbReference>